<comment type="pathway">
    <text evidence="1">Cofactor biosynthesis; thiamine diphosphate biosynthesis.</text>
</comment>
<dbReference type="GO" id="GO:0005737">
    <property type="term" value="C:cytoplasm"/>
    <property type="evidence" value="ECO:0007669"/>
    <property type="project" value="TreeGrafter"/>
</dbReference>
<evidence type="ECO:0000256" key="2">
    <source>
        <dbReference type="ARBA" id="ARBA00022977"/>
    </source>
</evidence>
<sequence length="207" mass="23716">MIIVISANGLIPNELQMLNNLFQKGLEHFHFRKYGLSDDQALEYLEQIDPSYVGRVVLHSHRHLANDLKIERLHFNTSDRIANKHMDLERKYQLSTSTHSIQEFNALDKVWNYAFLSPLFQSISKPGYGRFESVFTEIKYKRNDSVALIGLGGIDYQNMESVFEIGSDGVALLGSLWNQADPGNYFLACKRKASIWNTIKTDGQKTQ</sequence>
<evidence type="ECO:0000256" key="1">
    <source>
        <dbReference type="ARBA" id="ARBA00004948"/>
    </source>
</evidence>
<reference evidence="4" key="2">
    <citation type="submission" date="2020-09" db="EMBL/GenBank/DDBJ databases">
        <authorList>
            <person name="Sun Q."/>
            <person name="Zhou Y."/>
        </authorList>
    </citation>
    <scope>NUCLEOTIDE SEQUENCE</scope>
    <source>
        <strain evidence="4">CGMCC 1.15966</strain>
    </source>
</reference>
<organism evidence="4 5">
    <name type="scientific">Sphingobacterium cellulitidis</name>
    <dbReference type="NCBI Taxonomy" id="1768011"/>
    <lineage>
        <taxon>Bacteria</taxon>
        <taxon>Pseudomonadati</taxon>
        <taxon>Bacteroidota</taxon>
        <taxon>Sphingobacteriia</taxon>
        <taxon>Sphingobacteriales</taxon>
        <taxon>Sphingobacteriaceae</taxon>
        <taxon>Sphingobacterium</taxon>
    </lineage>
</organism>
<protein>
    <submittedName>
        <fullName evidence="4">Thiamine phosphate synthase</fullName>
    </submittedName>
</protein>
<dbReference type="Pfam" id="PF02581">
    <property type="entry name" value="TMP-TENI"/>
    <property type="match status" value="1"/>
</dbReference>
<gene>
    <name evidence="4" type="primary">thiE1</name>
    <name evidence="4" type="ORF">GCM10011516_12090</name>
</gene>
<dbReference type="GO" id="GO:0009228">
    <property type="term" value="P:thiamine biosynthetic process"/>
    <property type="evidence" value="ECO:0007669"/>
    <property type="project" value="UniProtKB-KW"/>
</dbReference>
<dbReference type="SUPFAM" id="SSF51391">
    <property type="entry name" value="Thiamin phosphate synthase"/>
    <property type="match status" value="1"/>
</dbReference>
<keyword evidence="5" id="KW-1185">Reference proteome</keyword>
<dbReference type="RefSeq" id="WP_182498923.1">
    <property type="nucleotide sequence ID" value="NZ_BMKM01000002.1"/>
</dbReference>
<dbReference type="EMBL" id="BMKM01000002">
    <property type="protein sequence ID" value="GGE15899.1"/>
    <property type="molecule type" value="Genomic_DNA"/>
</dbReference>
<dbReference type="CDD" id="cd00564">
    <property type="entry name" value="TMP_TenI"/>
    <property type="match status" value="1"/>
</dbReference>
<keyword evidence="2" id="KW-0784">Thiamine biosynthesis</keyword>
<comment type="caution">
    <text evidence="4">The sequence shown here is derived from an EMBL/GenBank/DDBJ whole genome shotgun (WGS) entry which is preliminary data.</text>
</comment>
<dbReference type="Proteomes" id="UP000614460">
    <property type="component" value="Unassembled WGS sequence"/>
</dbReference>
<reference evidence="4" key="1">
    <citation type="journal article" date="2014" name="Int. J. Syst. Evol. Microbiol.">
        <title>Complete genome sequence of Corynebacterium casei LMG S-19264T (=DSM 44701T), isolated from a smear-ripened cheese.</title>
        <authorList>
            <consortium name="US DOE Joint Genome Institute (JGI-PGF)"/>
            <person name="Walter F."/>
            <person name="Albersmeier A."/>
            <person name="Kalinowski J."/>
            <person name="Ruckert C."/>
        </authorList>
    </citation>
    <scope>NUCLEOTIDE SEQUENCE</scope>
    <source>
        <strain evidence="4">CGMCC 1.15966</strain>
    </source>
</reference>
<dbReference type="InterPro" id="IPR036206">
    <property type="entry name" value="ThiamineP_synth_sf"/>
</dbReference>
<dbReference type="PANTHER" id="PTHR20857:SF15">
    <property type="entry name" value="THIAMINE-PHOSPHATE SYNTHASE"/>
    <property type="match status" value="1"/>
</dbReference>
<proteinExistence type="predicted"/>
<name>A0A8H9FXL9_9SPHI</name>
<dbReference type="PANTHER" id="PTHR20857">
    <property type="entry name" value="THIAMINE-PHOSPHATE PYROPHOSPHORYLASE"/>
    <property type="match status" value="1"/>
</dbReference>
<evidence type="ECO:0000313" key="5">
    <source>
        <dbReference type="Proteomes" id="UP000614460"/>
    </source>
</evidence>
<dbReference type="InterPro" id="IPR022998">
    <property type="entry name" value="ThiamineP_synth_TenI"/>
</dbReference>
<feature type="domain" description="Thiamine phosphate synthase/TenI" evidence="3">
    <location>
        <begin position="12"/>
        <end position="173"/>
    </location>
</feature>
<evidence type="ECO:0000259" key="3">
    <source>
        <dbReference type="Pfam" id="PF02581"/>
    </source>
</evidence>
<accession>A0A8H9FXL9</accession>
<dbReference type="AlphaFoldDB" id="A0A8H9FXL9"/>
<evidence type="ECO:0000313" key="4">
    <source>
        <dbReference type="EMBL" id="GGE15899.1"/>
    </source>
</evidence>
<dbReference type="Gene3D" id="3.20.20.70">
    <property type="entry name" value="Aldolase class I"/>
    <property type="match status" value="1"/>
</dbReference>
<dbReference type="InterPro" id="IPR013785">
    <property type="entry name" value="Aldolase_TIM"/>
</dbReference>
<dbReference type="GO" id="GO:0004789">
    <property type="term" value="F:thiamine-phosphate diphosphorylase activity"/>
    <property type="evidence" value="ECO:0007669"/>
    <property type="project" value="TreeGrafter"/>
</dbReference>